<dbReference type="OrthoDB" id="166377at2"/>
<dbReference type="RefSeq" id="WP_095981854.1">
    <property type="nucleotide sequence ID" value="NZ_CP022163.1"/>
</dbReference>
<evidence type="ECO:0000256" key="3">
    <source>
        <dbReference type="ARBA" id="ARBA00007931"/>
    </source>
</evidence>
<evidence type="ECO:0000313" key="14">
    <source>
        <dbReference type="EMBL" id="ATB33881.1"/>
    </source>
</evidence>
<feature type="transmembrane region" description="Helical" evidence="12">
    <location>
        <begin position="20"/>
        <end position="38"/>
    </location>
</feature>
<keyword evidence="7" id="KW-0378">Hydrolase</keyword>
<dbReference type="InterPro" id="IPR011990">
    <property type="entry name" value="TPR-like_helical_dom_sf"/>
</dbReference>
<feature type="transmembrane region" description="Helical" evidence="12">
    <location>
        <begin position="130"/>
        <end position="150"/>
    </location>
</feature>
<keyword evidence="9 12" id="KW-1133">Transmembrane helix</keyword>
<evidence type="ECO:0000256" key="5">
    <source>
        <dbReference type="ARBA" id="ARBA00022692"/>
    </source>
</evidence>
<dbReference type="GO" id="GO:0008237">
    <property type="term" value="F:metallopeptidase activity"/>
    <property type="evidence" value="ECO:0007669"/>
    <property type="project" value="UniProtKB-KW"/>
</dbReference>
<evidence type="ECO:0000256" key="7">
    <source>
        <dbReference type="ARBA" id="ARBA00022801"/>
    </source>
</evidence>
<keyword evidence="10" id="KW-0482">Metalloprotease</keyword>
<keyword evidence="4" id="KW-0645">Protease</keyword>
<evidence type="ECO:0000256" key="12">
    <source>
        <dbReference type="SAM" id="Phobius"/>
    </source>
</evidence>
<evidence type="ECO:0000313" key="15">
    <source>
        <dbReference type="Proteomes" id="UP000217289"/>
    </source>
</evidence>
<comment type="subcellular location">
    <subcellularLocation>
        <location evidence="2">Membrane</location>
        <topology evidence="2">Multi-pass membrane protein</topology>
    </subcellularLocation>
</comment>
<organism evidence="14 15">
    <name type="scientific">Melittangium boletus DSM 14713</name>
    <dbReference type="NCBI Taxonomy" id="1294270"/>
    <lineage>
        <taxon>Bacteria</taxon>
        <taxon>Pseudomonadati</taxon>
        <taxon>Myxococcota</taxon>
        <taxon>Myxococcia</taxon>
        <taxon>Myxococcales</taxon>
        <taxon>Cystobacterineae</taxon>
        <taxon>Archangiaceae</taxon>
        <taxon>Melittangium</taxon>
    </lineage>
</organism>
<dbReference type="KEGG" id="mbd:MEBOL_007382"/>
<dbReference type="AlphaFoldDB" id="A0A250IRV1"/>
<dbReference type="GO" id="GO:0006508">
    <property type="term" value="P:proteolysis"/>
    <property type="evidence" value="ECO:0007669"/>
    <property type="project" value="UniProtKB-KW"/>
</dbReference>
<keyword evidence="8" id="KW-0862">Zinc</keyword>
<comment type="cofactor">
    <cofactor evidence="1">
        <name>Zn(2+)</name>
        <dbReference type="ChEBI" id="CHEBI:29105"/>
    </cofactor>
</comment>
<feature type="transmembrane region" description="Helical" evidence="12">
    <location>
        <begin position="97"/>
        <end position="118"/>
    </location>
</feature>
<sequence length="455" mass="49842">MSTHTSPPFSWQFNLGRIPVVVEPSFWLMTALFGLIGARDDMSRVVIWVAVCFVSILIHELGHALAAMSLGSDLVHIRLYEFGGLTYHQGLSRWRDVAITAAGPLAGFLFGGIMVAVNRWVPPTTAQGHVIYYYLMFVNFFWGFVNLLPVLPLDGGHILNGVLGPKRQRLTLWVGVVVAAAVTGLALFARAIFVAFMFGRMAYTCWQALSYTRDLKPLEPARPPDVEEPVKELVARAWKALRSGQESEASRLGHLAFSVAAPGEESNAVRDLLAWVALSEGNPRAALSQLEKVEPPQAAKPYSLAMAYEAAGLHERALTPALAALEQEPSEATVALATRLLVRAQRLEEAERTARDFAWKSLAKRDALLADVAVARGDFSTAAELFARTFESTGRAEEAYQAALNHARGEQVEHATEWLKRALDAGYDDLDTARSEPALATVRATPEIAQRLATR</sequence>
<dbReference type="InterPro" id="IPR008915">
    <property type="entry name" value="Peptidase_M50"/>
</dbReference>
<evidence type="ECO:0000256" key="8">
    <source>
        <dbReference type="ARBA" id="ARBA00022833"/>
    </source>
</evidence>
<reference evidence="14 15" key="1">
    <citation type="submission" date="2017-06" db="EMBL/GenBank/DDBJ databases">
        <authorList>
            <person name="Kim H.J."/>
            <person name="Triplett B.A."/>
        </authorList>
    </citation>
    <scope>NUCLEOTIDE SEQUENCE [LARGE SCALE GENOMIC DNA]</scope>
    <source>
        <strain evidence="14 15">DSM 14713</strain>
    </source>
</reference>
<evidence type="ECO:0000256" key="1">
    <source>
        <dbReference type="ARBA" id="ARBA00001947"/>
    </source>
</evidence>
<protein>
    <recommendedName>
        <fullName evidence="13">Peptidase M50 domain-containing protein</fullName>
    </recommendedName>
</protein>
<dbReference type="GO" id="GO:0046872">
    <property type="term" value="F:metal ion binding"/>
    <property type="evidence" value="ECO:0007669"/>
    <property type="project" value="UniProtKB-KW"/>
</dbReference>
<dbReference type="EMBL" id="CP022163">
    <property type="protein sequence ID" value="ATB33881.1"/>
    <property type="molecule type" value="Genomic_DNA"/>
</dbReference>
<evidence type="ECO:0000256" key="6">
    <source>
        <dbReference type="ARBA" id="ARBA00022723"/>
    </source>
</evidence>
<keyword evidence="11 12" id="KW-0472">Membrane</keyword>
<evidence type="ECO:0000256" key="4">
    <source>
        <dbReference type="ARBA" id="ARBA00022670"/>
    </source>
</evidence>
<keyword evidence="6" id="KW-0479">Metal-binding</keyword>
<feature type="transmembrane region" description="Helical" evidence="12">
    <location>
        <begin position="170"/>
        <end position="193"/>
    </location>
</feature>
<keyword evidence="5 12" id="KW-0812">Transmembrane</keyword>
<evidence type="ECO:0000256" key="2">
    <source>
        <dbReference type="ARBA" id="ARBA00004141"/>
    </source>
</evidence>
<accession>A0A250IRV1</accession>
<evidence type="ECO:0000256" key="11">
    <source>
        <dbReference type="ARBA" id="ARBA00023136"/>
    </source>
</evidence>
<feature type="transmembrane region" description="Helical" evidence="12">
    <location>
        <begin position="45"/>
        <end position="66"/>
    </location>
</feature>
<dbReference type="GO" id="GO:0016020">
    <property type="term" value="C:membrane"/>
    <property type="evidence" value="ECO:0007669"/>
    <property type="project" value="UniProtKB-SubCell"/>
</dbReference>
<dbReference type="Pfam" id="PF02163">
    <property type="entry name" value="Peptidase_M50"/>
    <property type="match status" value="2"/>
</dbReference>
<dbReference type="PANTHER" id="PTHR39188:SF3">
    <property type="entry name" value="STAGE IV SPORULATION PROTEIN FB"/>
    <property type="match status" value="1"/>
</dbReference>
<proteinExistence type="inferred from homology"/>
<gene>
    <name evidence="14" type="ORF">MEBOL_007382</name>
</gene>
<feature type="domain" description="Peptidase M50" evidence="13">
    <location>
        <begin position="50"/>
        <end position="117"/>
    </location>
</feature>
<dbReference type="Gene3D" id="1.25.40.10">
    <property type="entry name" value="Tetratricopeptide repeat domain"/>
    <property type="match status" value="1"/>
</dbReference>
<keyword evidence="15" id="KW-1185">Reference proteome</keyword>
<dbReference type="PANTHER" id="PTHR39188">
    <property type="entry name" value="MEMBRANE-ASSOCIATED ZINC METALLOPROTEASE M50B"/>
    <property type="match status" value="1"/>
</dbReference>
<name>A0A250IRV1_9BACT</name>
<comment type="similarity">
    <text evidence="3">Belongs to the peptidase M50B family.</text>
</comment>
<dbReference type="Proteomes" id="UP000217289">
    <property type="component" value="Chromosome"/>
</dbReference>
<evidence type="ECO:0000259" key="13">
    <source>
        <dbReference type="Pfam" id="PF02163"/>
    </source>
</evidence>
<evidence type="ECO:0000256" key="9">
    <source>
        <dbReference type="ARBA" id="ARBA00022989"/>
    </source>
</evidence>
<evidence type="ECO:0000256" key="10">
    <source>
        <dbReference type="ARBA" id="ARBA00023049"/>
    </source>
</evidence>
<feature type="domain" description="Peptidase M50" evidence="13">
    <location>
        <begin position="131"/>
        <end position="169"/>
    </location>
</feature>